<dbReference type="InterPro" id="IPR008988">
    <property type="entry name" value="Transcriptional_repressor_C"/>
</dbReference>
<dbReference type="Proteomes" id="UP000078596">
    <property type="component" value="Chromosome"/>
</dbReference>
<keyword evidence="4" id="KW-1185">Reference proteome</keyword>
<dbReference type="EMBL" id="CP016027">
    <property type="protein sequence ID" value="ANJ68379.1"/>
    <property type="molecule type" value="Genomic_DNA"/>
</dbReference>
<gene>
    <name evidence="3" type="ORF">A9404_08610</name>
</gene>
<dbReference type="SUPFAM" id="SSF50037">
    <property type="entry name" value="C-terminal domain of transcriptional repressors"/>
    <property type="match status" value="1"/>
</dbReference>
<accession>A0A191ZKH3</accession>
<feature type="domain" description="Ferrous iron transporter FeoA-like" evidence="2">
    <location>
        <begin position="15"/>
        <end position="86"/>
    </location>
</feature>
<dbReference type="InterPro" id="IPR007167">
    <property type="entry name" value="Fe-transptr_FeoA-like"/>
</dbReference>
<evidence type="ECO:0000313" key="4">
    <source>
        <dbReference type="Proteomes" id="UP000078596"/>
    </source>
</evidence>
<name>A0A191ZKH3_9GAMM</name>
<proteinExistence type="predicted"/>
<keyword evidence="1" id="KW-0408">Iron</keyword>
<sequence length="93" mass="9882">MRPAHAVRTQTPPDYVLGLATRGTHVRVTGFRGDAVAMEKRLAAMGIRIGSELEIVQHEGSSVVVRVGETRIAIGVALVHRLLVTTIGGSARS</sequence>
<dbReference type="Pfam" id="PF04023">
    <property type="entry name" value="FeoA"/>
    <property type="match status" value="1"/>
</dbReference>
<evidence type="ECO:0000313" key="3">
    <source>
        <dbReference type="EMBL" id="ANJ68379.1"/>
    </source>
</evidence>
<reference evidence="3 4" key="1">
    <citation type="submission" date="2016-06" db="EMBL/GenBank/DDBJ databases">
        <title>Insight into the functional genes involving in sulfur oxidation in Pearl River water.</title>
        <authorList>
            <person name="Luo J."/>
            <person name="Tan X."/>
            <person name="Lin W."/>
        </authorList>
    </citation>
    <scope>NUCLEOTIDE SEQUENCE [LARGE SCALE GENOMIC DNA]</scope>
    <source>
        <strain evidence="3 4">LS2</strain>
    </source>
</reference>
<dbReference type="GO" id="GO:0046914">
    <property type="term" value="F:transition metal ion binding"/>
    <property type="evidence" value="ECO:0007669"/>
    <property type="project" value="InterPro"/>
</dbReference>
<protein>
    <recommendedName>
        <fullName evidence="2">Ferrous iron transporter FeoA-like domain-containing protein</fullName>
    </recommendedName>
</protein>
<evidence type="ECO:0000259" key="2">
    <source>
        <dbReference type="SMART" id="SM00899"/>
    </source>
</evidence>
<organism evidence="3 4">
    <name type="scientific">Halothiobacillus diazotrophicus</name>
    <dbReference type="NCBI Taxonomy" id="1860122"/>
    <lineage>
        <taxon>Bacteria</taxon>
        <taxon>Pseudomonadati</taxon>
        <taxon>Pseudomonadota</taxon>
        <taxon>Gammaproteobacteria</taxon>
        <taxon>Chromatiales</taxon>
        <taxon>Halothiobacillaceae</taxon>
        <taxon>Halothiobacillus</taxon>
    </lineage>
</organism>
<dbReference type="STRING" id="1860122.A9404_08610"/>
<evidence type="ECO:0000256" key="1">
    <source>
        <dbReference type="ARBA" id="ARBA00023004"/>
    </source>
</evidence>
<dbReference type="InterPro" id="IPR038157">
    <property type="entry name" value="FeoA_core_dom"/>
</dbReference>
<dbReference type="SMART" id="SM00899">
    <property type="entry name" value="FeoA"/>
    <property type="match status" value="1"/>
</dbReference>
<dbReference type="AlphaFoldDB" id="A0A191ZKH3"/>
<dbReference type="Gene3D" id="2.30.30.90">
    <property type="match status" value="1"/>
</dbReference>
<dbReference type="KEGG" id="haz:A9404_08610"/>